<evidence type="ECO:0000256" key="1">
    <source>
        <dbReference type="SAM" id="Coils"/>
    </source>
</evidence>
<gene>
    <name evidence="3" type="ORF">MNEG_9280</name>
</gene>
<organism evidence="3 4">
    <name type="scientific">Monoraphidium neglectum</name>
    <dbReference type="NCBI Taxonomy" id="145388"/>
    <lineage>
        <taxon>Eukaryota</taxon>
        <taxon>Viridiplantae</taxon>
        <taxon>Chlorophyta</taxon>
        <taxon>core chlorophytes</taxon>
        <taxon>Chlorophyceae</taxon>
        <taxon>CS clade</taxon>
        <taxon>Sphaeropleales</taxon>
        <taxon>Selenastraceae</taxon>
        <taxon>Monoraphidium</taxon>
    </lineage>
</organism>
<keyword evidence="4" id="KW-1185">Reference proteome</keyword>
<proteinExistence type="predicted"/>
<dbReference type="RefSeq" id="XP_013897699.1">
    <property type="nucleotide sequence ID" value="XM_014042245.1"/>
</dbReference>
<dbReference type="KEGG" id="mng:MNEG_9280"/>
<keyword evidence="1" id="KW-0175">Coiled coil</keyword>
<sequence>MAKGDEPPPAKKARAGSHAGDDAGPPAPNGGPVASQLAPEGTAAAAGGRGRRKGPEKPSTTQFGELITSVGGLGGLGGGEEGGEGEDEEVEEELQAAVQKMLEARAHKAQRKQQQQLEETQAGVNAQLQQLDQAVQRDAAEASAAVAAMVKGLRGKLEARMRAIQELEARFQKELQDKWEEYNELYSTSLDEVQAQAQKLVAKKTAAHKKRLDAISADAAAKLAELEQKFARSRSRGDQVPNLASILKAYL</sequence>
<dbReference type="GeneID" id="25742155"/>
<accession>A0A0D2M5E4</accession>
<feature type="compositionally biased region" description="Low complexity" evidence="2">
    <location>
        <begin position="30"/>
        <end position="46"/>
    </location>
</feature>
<dbReference type="EMBL" id="KK102099">
    <property type="protein sequence ID" value="KIY98679.1"/>
    <property type="molecule type" value="Genomic_DNA"/>
</dbReference>
<dbReference type="Proteomes" id="UP000054498">
    <property type="component" value="Unassembled WGS sequence"/>
</dbReference>
<feature type="region of interest" description="Disordered" evidence="2">
    <location>
        <begin position="1"/>
        <end position="94"/>
    </location>
</feature>
<dbReference type="AlphaFoldDB" id="A0A0D2M5E4"/>
<evidence type="ECO:0000256" key="2">
    <source>
        <dbReference type="SAM" id="MobiDB-lite"/>
    </source>
</evidence>
<feature type="compositionally biased region" description="Gly residues" evidence="2">
    <location>
        <begin position="71"/>
        <end position="80"/>
    </location>
</feature>
<protein>
    <submittedName>
        <fullName evidence="3">Uncharacterized protein</fullName>
    </submittedName>
</protein>
<feature type="coiled-coil region" evidence="1">
    <location>
        <begin position="99"/>
        <end position="229"/>
    </location>
</feature>
<evidence type="ECO:0000313" key="3">
    <source>
        <dbReference type="EMBL" id="KIY98679.1"/>
    </source>
</evidence>
<dbReference type="SUPFAM" id="SSF58113">
    <property type="entry name" value="Apolipoprotein A-I"/>
    <property type="match status" value="1"/>
</dbReference>
<name>A0A0D2M5E4_9CHLO</name>
<reference evidence="3 4" key="1">
    <citation type="journal article" date="2013" name="BMC Genomics">
        <title>Reconstruction of the lipid metabolism for the microalga Monoraphidium neglectum from its genome sequence reveals characteristics suitable for biofuel production.</title>
        <authorList>
            <person name="Bogen C."/>
            <person name="Al-Dilaimi A."/>
            <person name="Albersmeier A."/>
            <person name="Wichmann J."/>
            <person name="Grundmann M."/>
            <person name="Rupp O."/>
            <person name="Lauersen K.J."/>
            <person name="Blifernez-Klassen O."/>
            <person name="Kalinowski J."/>
            <person name="Goesmann A."/>
            <person name="Mussgnug J.H."/>
            <person name="Kruse O."/>
        </authorList>
    </citation>
    <scope>NUCLEOTIDE SEQUENCE [LARGE SCALE GENOMIC DNA]</scope>
    <source>
        <strain evidence="3 4">SAG 48.87</strain>
    </source>
</reference>
<evidence type="ECO:0000313" key="4">
    <source>
        <dbReference type="Proteomes" id="UP000054498"/>
    </source>
</evidence>
<feature type="compositionally biased region" description="Acidic residues" evidence="2">
    <location>
        <begin position="81"/>
        <end position="94"/>
    </location>
</feature>